<dbReference type="GO" id="GO:0009099">
    <property type="term" value="P:L-valine biosynthetic process"/>
    <property type="evidence" value="ECO:0007669"/>
    <property type="project" value="UniProtKB-UniRule"/>
</dbReference>
<dbReference type="NCBIfam" id="NF002068">
    <property type="entry name" value="PRK00911.1"/>
    <property type="match status" value="1"/>
</dbReference>
<evidence type="ECO:0000256" key="13">
    <source>
        <dbReference type="ARBA" id="ARBA00029437"/>
    </source>
</evidence>
<dbReference type="EMBL" id="CP044232">
    <property type="protein sequence ID" value="QEW03449.1"/>
    <property type="molecule type" value="Genomic_DNA"/>
</dbReference>
<evidence type="ECO:0000256" key="1">
    <source>
        <dbReference type="ARBA" id="ARBA00001946"/>
    </source>
</evidence>
<evidence type="ECO:0000313" key="18">
    <source>
        <dbReference type="EMBL" id="QEW03449.1"/>
    </source>
</evidence>
<feature type="binding site" evidence="15">
    <location>
        <position position="129"/>
    </location>
    <ligand>
        <name>Mg(2+)</name>
        <dbReference type="ChEBI" id="CHEBI:18420"/>
    </ligand>
</feature>
<dbReference type="GO" id="GO:0009097">
    <property type="term" value="P:isoleucine biosynthetic process"/>
    <property type="evidence" value="ECO:0007669"/>
    <property type="project" value="UniProtKB-UniRule"/>
</dbReference>
<keyword evidence="5 15" id="KW-0479">Metal-binding</keyword>
<comment type="pathway">
    <text evidence="13 15">Amino-acid biosynthesis; L-isoleucine biosynthesis; L-isoleucine from 2-oxobutanoate: step 3/4.</text>
</comment>
<evidence type="ECO:0000256" key="5">
    <source>
        <dbReference type="ARBA" id="ARBA00022723"/>
    </source>
</evidence>
<feature type="domain" description="Dihydroxy-acid/6-phosphogluconate dehydratase C-terminal" evidence="17">
    <location>
        <begin position="375"/>
        <end position="563"/>
    </location>
</feature>
<feature type="binding site" evidence="15">
    <location>
        <position position="55"/>
    </location>
    <ligand>
        <name>[2Fe-2S] cluster</name>
        <dbReference type="ChEBI" id="CHEBI:190135"/>
    </ligand>
</feature>
<keyword evidence="19" id="KW-1185">Reference proteome</keyword>
<dbReference type="InterPro" id="IPR042096">
    <property type="entry name" value="Dihydro-acid_dehy_C"/>
</dbReference>
<dbReference type="Proteomes" id="UP000325516">
    <property type="component" value="Chromosome"/>
</dbReference>
<keyword evidence="3 15" id="KW-0028">Amino-acid biosynthesis</keyword>
<organism evidence="18 19">
    <name type="scientific">Microbacterium lushaniae</name>
    <dbReference type="NCBI Taxonomy" id="2614639"/>
    <lineage>
        <taxon>Bacteria</taxon>
        <taxon>Bacillati</taxon>
        <taxon>Actinomycetota</taxon>
        <taxon>Actinomycetes</taxon>
        <taxon>Micrococcales</taxon>
        <taxon>Microbacteriaceae</taxon>
        <taxon>Microbacterium</taxon>
    </lineage>
</organism>
<comment type="cofactor">
    <cofactor evidence="1 15">
        <name>Mg(2+)</name>
        <dbReference type="ChEBI" id="CHEBI:18420"/>
    </cofactor>
</comment>
<dbReference type="PROSITE" id="PS00886">
    <property type="entry name" value="ILVD_EDD_1"/>
    <property type="match status" value="1"/>
</dbReference>
<evidence type="ECO:0000313" key="19">
    <source>
        <dbReference type="Proteomes" id="UP000325516"/>
    </source>
</evidence>
<dbReference type="InterPro" id="IPR020558">
    <property type="entry name" value="DiOHA_6PGluconate_deHydtase_CS"/>
</dbReference>
<evidence type="ECO:0000256" key="12">
    <source>
        <dbReference type="ARBA" id="ARBA00029436"/>
    </source>
</evidence>
<feature type="binding site" evidence="15">
    <location>
        <position position="87"/>
    </location>
    <ligand>
        <name>Mg(2+)</name>
        <dbReference type="ChEBI" id="CHEBI:18420"/>
    </ligand>
</feature>
<feature type="active site" description="Proton acceptor" evidence="15">
    <location>
        <position position="482"/>
    </location>
</feature>
<evidence type="ECO:0000256" key="3">
    <source>
        <dbReference type="ARBA" id="ARBA00022605"/>
    </source>
</evidence>
<evidence type="ECO:0000256" key="11">
    <source>
        <dbReference type="ARBA" id="ARBA00029304"/>
    </source>
</evidence>
<dbReference type="GO" id="GO:0051537">
    <property type="term" value="F:2 iron, 2 sulfur cluster binding"/>
    <property type="evidence" value="ECO:0007669"/>
    <property type="project" value="UniProtKB-UniRule"/>
</dbReference>
<evidence type="ECO:0000256" key="4">
    <source>
        <dbReference type="ARBA" id="ARBA00022714"/>
    </source>
</evidence>
<dbReference type="SUPFAM" id="SSF52016">
    <property type="entry name" value="LeuD/IlvD-like"/>
    <property type="match status" value="1"/>
</dbReference>
<comment type="function">
    <text evidence="15">Functions in the biosynthesis of branched-chain amino acids. Catalyzes the dehydration of (2R,3R)-2,3-dihydroxy-3-methylpentanoate (2,3-dihydroxy-3-methylvalerate) into 2-oxo-3-methylpentanoate (2-oxo-3-methylvalerate) and of (2R)-2,3-dihydroxy-3-methylbutanoate (2,3-dihydroxyisovalerate) into 2-oxo-3-methylbutanoate (2-oxoisovalerate), the penultimate precursor to L-isoleucine and L-valine, respectively.</text>
</comment>
<accession>A0A5J5JMN3</accession>
<evidence type="ECO:0000259" key="17">
    <source>
        <dbReference type="Pfam" id="PF24877"/>
    </source>
</evidence>
<name>A0A5J5JMN3_9MICO</name>
<dbReference type="UniPathway" id="UPA00047">
    <property type="reaction ID" value="UER00057"/>
</dbReference>
<evidence type="ECO:0000259" key="16">
    <source>
        <dbReference type="Pfam" id="PF00920"/>
    </source>
</evidence>
<evidence type="ECO:0000256" key="7">
    <source>
        <dbReference type="ARBA" id="ARBA00023004"/>
    </source>
</evidence>
<comment type="catalytic activity">
    <reaction evidence="11">
        <text>(2R)-2,3-dihydroxy-3-methylbutanoate = 3-methyl-2-oxobutanoate + H2O</text>
        <dbReference type="Rhea" id="RHEA:24809"/>
        <dbReference type="ChEBI" id="CHEBI:11851"/>
        <dbReference type="ChEBI" id="CHEBI:15377"/>
        <dbReference type="ChEBI" id="CHEBI:49072"/>
        <dbReference type="EC" id="4.2.1.9"/>
    </reaction>
    <physiologicalReaction direction="left-to-right" evidence="11">
        <dbReference type="Rhea" id="RHEA:24810"/>
    </physiologicalReaction>
</comment>
<comment type="cofactor">
    <cofactor evidence="15">
        <name>[2Fe-2S] cluster</name>
        <dbReference type="ChEBI" id="CHEBI:190135"/>
    </cofactor>
    <text evidence="15">Binds 1 [2Fe-2S] cluster per subunit. This cluster acts as a Lewis acid cofactor.</text>
</comment>
<sequence>MPDSTIDIKPRSRVVTDGIEATTSRGMLRGVGMGDEDWDKPQIGIASSWNEITPCNLSLDRLAQGAKEGVHSGGGYPLQFGTISVSDGISMGHEGMHFSLVSREVIADSVETVVMAERLDGTVLLAGCDKSIPGMLMASARLDLSSVFLYAGSIAPGWVKLSDGTEKEITIIDSFEGVGACLAGRMSEADLKRIECAFAPGEGACGGMYTANTMASVAEALGLSLPGSAAPPSADRRRDYFAHRSGEAVVNLLRLGITTRDILTKEAFENAIALAMALGGSTNVVLHLLAIAREAEVELNLHDFNRIGDKVPHIADMKPFGNYVMNDVDRQGGIPVIMKAMLDEGLLHGDALTVTGKTLAENLRDLAPDPVDGTVIHSFDNPIHATGGITILHGSMAPEGAVVKTAGFDAAVFEGPARVFERERAAMDALEAGEITAGDVVVIRYEGPKGGPGMREMLAITAAIKGAGLGKDVLLLTDGRFSGGTTGLCIGHIAPEAVDAGPIAFVRDGDLIRVDIAARTLDLLVDETELSSRRNGWEPLPPRYTRGVLAKYSKLVHSAAEGAVTG</sequence>
<reference evidence="19" key="1">
    <citation type="submission" date="2019-09" db="EMBL/GenBank/DDBJ databases">
        <title>Mumia zhuanghuii sp. nov. isolated from the intestinal contents of plateau pika (Ochotona curzoniae) in the Qinghai-Tibet plateau of China.</title>
        <authorList>
            <person name="Tian Z."/>
        </authorList>
    </citation>
    <scope>NUCLEOTIDE SEQUENCE [LARGE SCALE GENOMIC DNA]</scope>
    <source>
        <strain evidence="19">L-031</strain>
    </source>
</reference>
<keyword evidence="10 15" id="KW-0100">Branched-chain amino acid biosynthesis</keyword>
<keyword evidence="6 15" id="KW-0460">Magnesium</keyword>
<keyword evidence="4 15" id="KW-0001">2Fe-2S</keyword>
<dbReference type="GO" id="GO:0000287">
    <property type="term" value="F:magnesium ion binding"/>
    <property type="evidence" value="ECO:0007669"/>
    <property type="project" value="UniProtKB-UniRule"/>
</dbReference>
<comment type="subunit">
    <text evidence="15">Homodimer.</text>
</comment>
<comment type="pathway">
    <text evidence="12 15">Amino-acid biosynthesis; L-valine biosynthesis; L-valine from pyruvate: step 3/4.</text>
</comment>
<feature type="modified residue" description="N6-carboxylysine" evidence="15">
    <location>
        <position position="130"/>
    </location>
</feature>
<dbReference type="NCBIfam" id="TIGR00110">
    <property type="entry name" value="ilvD"/>
    <property type="match status" value="1"/>
</dbReference>
<keyword evidence="7 15" id="KW-0408">Iron</keyword>
<dbReference type="AlphaFoldDB" id="A0A5J5JMN3"/>
<dbReference type="InterPro" id="IPR056740">
    <property type="entry name" value="ILV_EDD_C"/>
</dbReference>
<evidence type="ECO:0000256" key="8">
    <source>
        <dbReference type="ARBA" id="ARBA00023014"/>
    </source>
</evidence>
<evidence type="ECO:0000256" key="2">
    <source>
        <dbReference type="ARBA" id="ARBA00006486"/>
    </source>
</evidence>
<dbReference type="SUPFAM" id="SSF143975">
    <property type="entry name" value="IlvD/EDD N-terminal domain-like"/>
    <property type="match status" value="1"/>
</dbReference>
<dbReference type="Pfam" id="PF00920">
    <property type="entry name" value="ILVD_EDD_N"/>
    <property type="match status" value="1"/>
</dbReference>
<feature type="binding site" description="via carbamate group" evidence="15">
    <location>
        <position position="130"/>
    </location>
    <ligand>
        <name>Mg(2+)</name>
        <dbReference type="ChEBI" id="CHEBI:18420"/>
    </ligand>
</feature>
<dbReference type="KEGG" id="mlz:F6J85_10270"/>
<dbReference type="FunFam" id="3.50.30.80:FF:000001">
    <property type="entry name" value="Dihydroxy-acid dehydratase"/>
    <property type="match status" value="1"/>
</dbReference>
<evidence type="ECO:0000256" key="15">
    <source>
        <dbReference type="HAMAP-Rule" id="MF_00012"/>
    </source>
</evidence>
<dbReference type="InterPro" id="IPR037237">
    <property type="entry name" value="IlvD/EDD_N"/>
</dbReference>
<comment type="caution">
    <text evidence="15">Lacks conserved residue(s) required for the propagation of feature annotation.</text>
</comment>
<gene>
    <name evidence="15 18" type="primary">ilvD</name>
    <name evidence="18" type="ORF">F6J85_10270</name>
</gene>
<dbReference type="InterPro" id="IPR004404">
    <property type="entry name" value="DihydroxyA_deHydtase"/>
</dbReference>
<feature type="binding site" evidence="15">
    <location>
        <position position="456"/>
    </location>
    <ligand>
        <name>Mg(2+)</name>
        <dbReference type="ChEBI" id="CHEBI:18420"/>
    </ligand>
</feature>
<dbReference type="PROSITE" id="PS00887">
    <property type="entry name" value="ILVD_EDD_2"/>
    <property type="match status" value="1"/>
</dbReference>
<evidence type="ECO:0000256" key="14">
    <source>
        <dbReference type="ARBA" id="ARBA00029490"/>
    </source>
</evidence>
<proteinExistence type="inferred from homology"/>
<dbReference type="InterPro" id="IPR000581">
    <property type="entry name" value="ILV_EDD_N"/>
</dbReference>
<comment type="catalytic activity">
    <reaction evidence="15">
        <text>(2R,3R)-2,3-dihydroxy-3-methylpentanoate = (S)-3-methyl-2-oxopentanoate + H2O</text>
        <dbReference type="Rhea" id="RHEA:27694"/>
        <dbReference type="ChEBI" id="CHEBI:15377"/>
        <dbReference type="ChEBI" id="CHEBI:35146"/>
        <dbReference type="ChEBI" id="CHEBI:49258"/>
        <dbReference type="EC" id="4.2.1.9"/>
    </reaction>
</comment>
<dbReference type="Gene3D" id="3.50.30.80">
    <property type="entry name" value="IlvD/EDD C-terminal domain-like"/>
    <property type="match status" value="1"/>
</dbReference>
<dbReference type="GO" id="GO:0004160">
    <property type="term" value="F:dihydroxy-acid dehydratase activity"/>
    <property type="evidence" value="ECO:0007669"/>
    <property type="project" value="UniProtKB-UniRule"/>
</dbReference>
<accession>A0A5J6L4A7</accession>
<comment type="similarity">
    <text evidence="2 15">Belongs to the IlvD/Edd family.</text>
</comment>
<dbReference type="Pfam" id="PF24877">
    <property type="entry name" value="ILV_EDD_C"/>
    <property type="match status" value="1"/>
</dbReference>
<evidence type="ECO:0000256" key="6">
    <source>
        <dbReference type="ARBA" id="ARBA00022842"/>
    </source>
</evidence>
<dbReference type="EC" id="4.2.1.9" evidence="14 15"/>
<evidence type="ECO:0000256" key="9">
    <source>
        <dbReference type="ARBA" id="ARBA00023239"/>
    </source>
</evidence>
<dbReference type="InterPro" id="IPR050165">
    <property type="entry name" value="DHAD_IlvD/Edd"/>
</dbReference>
<protein>
    <recommendedName>
        <fullName evidence="14 15">Dihydroxy-acid dehydratase</fullName>
        <shortName evidence="15">DAD</shortName>
        <ecNumber evidence="14 15">4.2.1.9</ecNumber>
    </recommendedName>
</protein>
<dbReference type="RefSeq" id="WP_150919953.1">
    <property type="nucleotide sequence ID" value="NZ_CP044232.1"/>
</dbReference>
<feature type="domain" description="Dihydroxy-acid/6-phosphogluconate dehydratase N-terminal" evidence="16">
    <location>
        <begin position="40"/>
        <end position="362"/>
    </location>
</feature>
<keyword evidence="8 15" id="KW-0411">Iron-sulfur</keyword>
<dbReference type="UniPathway" id="UPA00049">
    <property type="reaction ID" value="UER00061"/>
</dbReference>
<dbReference type="PANTHER" id="PTHR21000:SF5">
    <property type="entry name" value="DIHYDROXY-ACID DEHYDRATASE, MITOCHONDRIAL"/>
    <property type="match status" value="1"/>
</dbReference>
<keyword evidence="9 15" id="KW-0456">Lyase</keyword>
<dbReference type="HAMAP" id="MF_00012">
    <property type="entry name" value="IlvD"/>
    <property type="match status" value="1"/>
</dbReference>
<dbReference type="PANTHER" id="PTHR21000">
    <property type="entry name" value="DIHYDROXY-ACID DEHYDRATASE DAD"/>
    <property type="match status" value="1"/>
</dbReference>
<evidence type="ECO:0000256" key="10">
    <source>
        <dbReference type="ARBA" id="ARBA00023304"/>
    </source>
</evidence>